<dbReference type="InterPro" id="IPR045584">
    <property type="entry name" value="Pilin-like"/>
</dbReference>
<keyword evidence="1" id="KW-0812">Transmembrane</keyword>
<evidence type="ECO:0000256" key="1">
    <source>
        <dbReference type="SAM" id="Phobius"/>
    </source>
</evidence>
<evidence type="ECO:0000313" key="3">
    <source>
        <dbReference type="Proteomes" id="UP000176938"/>
    </source>
</evidence>
<keyword evidence="1" id="KW-0472">Membrane</keyword>
<dbReference type="InterPro" id="IPR012902">
    <property type="entry name" value="N_methyl_site"/>
</dbReference>
<reference evidence="2 3" key="1">
    <citation type="journal article" date="2016" name="Nat. Commun.">
        <title>Thousands of microbial genomes shed light on interconnected biogeochemical processes in an aquifer system.</title>
        <authorList>
            <person name="Anantharaman K."/>
            <person name="Brown C.T."/>
            <person name="Hug L.A."/>
            <person name="Sharon I."/>
            <person name="Castelle C.J."/>
            <person name="Probst A.J."/>
            <person name="Thomas B.C."/>
            <person name="Singh A."/>
            <person name="Wilkins M.J."/>
            <person name="Karaoz U."/>
            <person name="Brodie E.L."/>
            <person name="Williams K.H."/>
            <person name="Hubbard S.S."/>
            <person name="Banfield J.F."/>
        </authorList>
    </citation>
    <scope>NUCLEOTIDE SEQUENCE [LARGE SCALE GENOMIC DNA]</scope>
</reference>
<keyword evidence="1" id="KW-1133">Transmembrane helix</keyword>
<gene>
    <name evidence="2" type="ORF">A3H38_03300</name>
</gene>
<evidence type="ECO:0008006" key="4">
    <source>
        <dbReference type="Google" id="ProtNLM"/>
    </source>
</evidence>
<dbReference type="Gene3D" id="3.30.700.10">
    <property type="entry name" value="Glycoprotein, Type 4 Pilin"/>
    <property type="match status" value="1"/>
</dbReference>
<dbReference type="NCBIfam" id="TIGR02532">
    <property type="entry name" value="IV_pilin_GFxxxE"/>
    <property type="match status" value="1"/>
</dbReference>
<feature type="transmembrane region" description="Helical" evidence="1">
    <location>
        <begin position="7"/>
        <end position="30"/>
    </location>
</feature>
<name>A0A1F4RGA3_UNCSA</name>
<proteinExistence type="predicted"/>
<protein>
    <recommendedName>
        <fullName evidence="4">Type II secretion system protein GspG C-terminal domain-containing protein</fullName>
    </recommendedName>
</protein>
<dbReference type="Pfam" id="PF07963">
    <property type="entry name" value="N_methyl"/>
    <property type="match status" value="1"/>
</dbReference>
<comment type="caution">
    <text evidence="2">The sequence shown here is derived from an EMBL/GenBank/DDBJ whole genome shotgun (WGS) entry which is preliminary data.</text>
</comment>
<dbReference type="SUPFAM" id="SSF54523">
    <property type="entry name" value="Pili subunits"/>
    <property type="match status" value="1"/>
</dbReference>
<organism evidence="2 3">
    <name type="scientific">candidate division WOR-1 bacterium RIFCSPLOWO2_02_FULL_46_20</name>
    <dbReference type="NCBI Taxonomy" id="1802567"/>
    <lineage>
        <taxon>Bacteria</taxon>
        <taxon>Bacillati</taxon>
        <taxon>Saganbacteria</taxon>
    </lineage>
</organism>
<sequence>MKKRGFTLIELIMVIVILGIIAAVSLPRYIDLTSTAKQNATKAALGSLRAVVAAKYAEAALAGAAAYPAITGALFVGGEIPRDAYNDDNTVTANAEDPIATFVDDGGWVYNSTTGEIRADVAGGHAW</sequence>
<dbReference type="AlphaFoldDB" id="A0A1F4RGA3"/>
<accession>A0A1F4RGA3</accession>
<evidence type="ECO:0000313" key="2">
    <source>
        <dbReference type="EMBL" id="OGC07215.1"/>
    </source>
</evidence>
<dbReference type="EMBL" id="METP01000007">
    <property type="protein sequence ID" value="OGC07215.1"/>
    <property type="molecule type" value="Genomic_DNA"/>
</dbReference>
<dbReference type="PROSITE" id="PS00409">
    <property type="entry name" value="PROKAR_NTER_METHYL"/>
    <property type="match status" value="1"/>
</dbReference>
<dbReference type="Proteomes" id="UP000176938">
    <property type="component" value="Unassembled WGS sequence"/>
</dbReference>